<comment type="similarity">
    <text evidence="1">Belongs to the CTAG/PCC1 family.</text>
</comment>
<dbReference type="Ensembl" id="ENSPTRT00000087438.1">
    <property type="protein sequence ID" value="ENSPTRP00000086998.1"/>
    <property type="gene ID" value="ENSPTRG00000022446.4"/>
</dbReference>
<reference evidence="3" key="2">
    <citation type="submission" date="2025-08" db="UniProtKB">
        <authorList>
            <consortium name="Ensembl"/>
        </authorList>
    </citation>
    <scope>IDENTIFICATION</scope>
</reference>
<evidence type="ECO:0000313" key="4">
    <source>
        <dbReference type="Proteomes" id="UP000002277"/>
    </source>
</evidence>
<dbReference type="GeneTree" id="ENSGT00410000025802"/>
<dbReference type="Pfam" id="PF09341">
    <property type="entry name" value="Pcc1"/>
    <property type="match status" value="1"/>
</dbReference>
<dbReference type="GO" id="GO:0070525">
    <property type="term" value="P:tRNA threonylcarbamoyladenosine metabolic process"/>
    <property type="evidence" value="ECO:0000318"/>
    <property type="project" value="GO_Central"/>
</dbReference>
<feature type="region of interest" description="Disordered" evidence="2">
    <location>
        <begin position="154"/>
        <end position="196"/>
    </location>
</feature>
<protein>
    <submittedName>
        <fullName evidence="3">Uncharacterized protein</fullName>
    </submittedName>
</protein>
<dbReference type="Gene3D" id="3.30.310.50">
    <property type="entry name" value="Alpha-D-phosphohexomutase, C-terminal domain"/>
    <property type="match status" value="1"/>
</dbReference>
<evidence type="ECO:0000256" key="1">
    <source>
        <dbReference type="ARBA" id="ARBA00007073"/>
    </source>
</evidence>
<name>A0A2I3TCM6_PANTR</name>
<sequence>MQAAGQGTGGSTGDADGPGGPGIPDGPGGNAGGPGEAGATGGRGPRGAGAARASGPRGGAPRGPHGGAACAQDGRCPCGARRPDSRLLQLHITMPFSSPMEAELVRRILSRDAAPLPRPGAVLKDFTVSGNLLFMSVRDQDREGAGRMRVVGWGLGSASPEGQKARDLRTPKHKVSEQRPGTPDLPPPEGAQGDGCRGVAFNVMFSAPHI</sequence>
<dbReference type="Proteomes" id="UP000002277">
    <property type="component" value="Chromosome X"/>
</dbReference>
<keyword evidence="4" id="KW-1185">Reference proteome</keyword>
<dbReference type="FunCoup" id="A0A2I3TCM6">
    <property type="interactions" value="49"/>
</dbReference>
<feature type="compositionally biased region" description="Gly residues" evidence="2">
    <location>
        <begin position="56"/>
        <end position="66"/>
    </location>
</feature>
<dbReference type="InParanoid" id="A0A2I3TCM6"/>
<accession>A0A2I3TCM6</accession>
<evidence type="ECO:0000313" key="3">
    <source>
        <dbReference type="Ensembl" id="ENSPTRP00000086998.1"/>
    </source>
</evidence>
<dbReference type="AlphaFoldDB" id="A0A2I3TCM6"/>
<reference evidence="3 4" key="1">
    <citation type="journal article" date="2005" name="Nature">
        <title>Initial sequence of the chimpanzee genome and comparison with the human genome.</title>
        <authorList>
            <consortium name="Chimpanzee sequencing and analysis consortium"/>
        </authorList>
    </citation>
    <scope>NUCLEOTIDE SEQUENCE [LARGE SCALE GENOMIC DNA]</scope>
</reference>
<feature type="region of interest" description="Disordered" evidence="2">
    <location>
        <begin position="1"/>
        <end position="71"/>
    </location>
</feature>
<dbReference type="EMBL" id="AC157529">
    <property type="status" value="NOT_ANNOTATED_CDS"/>
    <property type="molecule type" value="Genomic_DNA"/>
</dbReference>
<reference evidence="3" key="3">
    <citation type="submission" date="2025-09" db="UniProtKB">
        <authorList>
            <consortium name="Ensembl"/>
        </authorList>
    </citation>
    <scope>IDENTIFICATION</scope>
</reference>
<proteinExistence type="inferred from homology"/>
<gene>
    <name evidence="3" type="primary">LOC465964</name>
</gene>
<dbReference type="Bgee" id="ENSPTRG00000022446">
    <property type="expression patterns" value="Expressed in testis and 2 other cell types or tissues"/>
</dbReference>
<dbReference type="RefSeq" id="XP_054532503.1">
    <property type="nucleotide sequence ID" value="XM_054676528.1"/>
</dbReference>
<dbReference type="GeneID" id="465964"/>
<dbReference type="InterPro" id="IPR015419">
    <property type="entry name" value="CTAG/Pcc1"/>
</dbReference>
<feature type="compositionally biased region" description="Basic and acidic residues" evidence="2">
    <location>
        <begin position="163"/>
        <end position="177"/>
    </location>
</feature>
<feature type="compositionally biased region" description="Gly residues" evidence="2">
    <location>
        <begin position="1"/>
        <end position="47"/>
    </location>
</feature>
<organism evidence="3 4">
    <name type="scientific">Pan troglodytes</name>
    <name type="common">Chimpanzee</name>
    <dbReference type="NCBI Taxonomy" id="9598"/>
    <lineage>
        <taxon>Eukaryota</taxon>
        <taxon>Metazoa</taxon>
        <taxon>Chordata</taxon>
        <taxon>Craniata</taxon>
        <taxon>Vertebrata</taxon>
        <taxon>Euteleostomi</taxon>
        <taxon>Mammalia</taxon>
        <taxon>Eutheria</taxon>
        <taxon>Euarchontoglires</taxon>
        <taxon>Primates</taxon>
        <taxon>Haplorrhini</taxon>
        <taxon>Catarrhini</taxon>
        <taxon>Hominidae</taxon>
        <taxon>Pan</taxon>
    </lineage>
</organism>
<evidence type="ECO:0000256" key="2">
    <source>
        <dbReference type="SAM" id="MobiDB-lite"/>
    </source>
</evidence>